<sequence length="47" mass="5137">MTNRLAILLGLIILGAIAADLVLNGGAALLFLGRKLFVLIDWLAFWR</sequence>
<gene>
    <name evidence="1" type="ORF">MAA8898_00694</name>
</gene>
<evidence type="ECO:0000313" key="2">
    <source>
        <dbReference type="Proteomes" id="UP000207598"/>
    </source>
</evidence>
<proteinExistence type="predicted"/>
<name>A0A238JZ58_9RHOB</name>
<organism evidence="1 2">
    <name type="scientific">Maliponia aquimaris</name>
    <dbReference type="NCBI Taxonomy" id="1673631"/>
    <lineage>
        <taxon>Bacteria</taxon>
        <taxon>Pseudomonadati</taxon>
        <taxon>Pseudomonadota</taxon>
        <taxon>Alphaproteobacteria</taxon>
        <taxon>Rhodobacterales</taxon>
        <taxon>Paracoccaceae</taxon>
        <taxon>Maliponia</taxon>
    </lineage>
</organism>
<dbReference type="EMBL" id="FXYF01000002">
    <property type="protein sequence ID" value="SMX35930.1"/>
    <property type="molecule type" value="Genomic_DNA"/>
</dbReference>
<dbReference type="Proteomes" id="UP000207598">
    <property type="component" value="Unassembled WGS sequence"/>
</dbReference>
<accession>A0A238JZ58</accession>
<reference evidence="1 2" key="1">
    <citation type="submission" date="2017-05" db="EMBL/GenBank/DDBJ databases">
        <authorList>
            <person name="Song R."/>
            <person name="Chenine A.L."/>
            <person name="Ruprecht R.M."/>
        </authorList>
    </citation>
    <scope>NUCLEOTIDE SEQUENCE [LARGE SCALE GENOMIC DNA]</scope>
    <source>
        <strain evidence="1 2">CECT 8898</strain>
    </source>
</reference>
<protein>
    <submittedName>
        <fullName evidence="1">Uncharacterized protein</fullName>
    </submittedName>
</protein>
<keyword evidence="2" id="KW-1185">Reference proteome</keyword>
<dbReference type="RefSeq" id="WP_094019583.1">
    <property type="nucleotide sequence ID" value="NZ_FXYF01000002.1"/>
</dbReference>
<dbReference type="AlphaFoldDB" id="A0A238JZ58"/>
<evidence type="ECO:0000313" key="1">
    <source>
        <dbReference type="EMBL" id="SMX35930.1"/>
    </source>
</evidence>